<name>A0AA51X5S3_9GAMM</name>
<reference evidence="1 2" key="1">
    <citation type="submission" date="2023-08" db="EMBL/GenBank/DDBJ databases">
        <title>Pleionea litopenaei sp. nov., isolated from stomach of juvenile Litopenaeus vannamei.</title>
        <authorList>
            <person name="Rho A.M."/>
            <person name="Hwang C.Y."/>
        </authorList>
    </citation>
    <scope>NUCLEOTIDE SEQUENCE [LARGE SCALE GENOMIC DNA]</scope>
    <source>
        <strain evidence="1 2">HL-JVS1</strain>
    </source>
</reference>
<evidence type="ECO:0000313" key="2">
    <source>
        <dbReference type="Proteomes" id="UP001239782"/>
    </source>
</evidence>
<dbReference type="Proteomes" id="UP001239782">
    <property type="component" value="Chromosome"/>
</dbReference>
<dbReference type="Pfam" id="PF09526">
    <property type="entry name" value="DUF2387"/>
    <property type="match status" value="1"/>
</dbReference>
<dbReference type="EMBL" id="CP133548">
    <property type="protein sequence ID" value="WMS86124.1"/>
    <property type="molecule type" value="Genomic_DNA"/>
</dbReference>
<gene>
    <name evidence="1" type="ORF">Q9312_12935</name>
</gene>
<accession>A0AA51X5S3</accession>
<evidence type="ECO:0000313" key="1">
    <source>
        <dbReference type="EMBL" id="WMS86124.1"/>
    </source>
</evidence>
<organism evidence="1 2">
    <name type="scientific">Pleionea litopenaei</name>
    <dbReference type="NCBI Taxonomy" id="3070815"/>
    <lineage>
        <taxon>Bacteria</taxon>
        <taxon>Pseudomonadati</taxon>
        <taxon>Pseudomonadota</taxon>
        <taxon>Gammaproteobacteria</taxon>
        <taxon>Oceanospirillales</taxon>
        <taxon>Pleioneaceae</taxon>
        <taxon>Pleionea</taxon>
    </lineage>
</organism>
<keyword evidence="2" id="KW-1185">Reference proteome</keyword>
<proteinExistence type="predicted"/>
<dbReference type="KEGG" id="plei:Q9312_12935"/>
<protein>
    <submittedName>
        <fullName evidence="1">YheV family putative zinc ribbon protein</fullName>
    </submittedName>
</protein>
<dbReference type="RefSeq" id="WP_309201276.1">
    <property type="nucleotide sequence ID" value="NZ_CP133548.1"/>
</dbReference>
<sequence length="67" mass="7562">MKKRFIAGAQCPSCSELDVITLVESEQGSHMHCVECGYEENMTDSEPVAKKKKPTEQMIQWVNIDSD</sequence>
<dbReference type="InterPro" id="IPR012658">
    <property type="entry name" value="YheV"/>
</dbReference>
<dbReference type="NCBIfam" id="TIGR02443">
    <property type="entry name" value="YheV family putative zinc ribbon protein"/>
    <property type="match status" value="1"/>
</dbReference>
<dbReference type="AlphaFoldDB" id="A0AA51X5S3"/>